<dbReference type="InterPro" id="IPR037054">
    <property type="entry name" value="A-glucoronidase_C_sf"/>
</dbReference>
<dbReference type="SUPFAM" id="SSF51445">
    <property type="entry name" value="(Trans)glycosidases"/>
    <property type="match status" value="1"/>
</dbReference>
<dbReference type="InterPro" id="IPR011100">
    <property type="entry name" value="Glyco_hydro_67_cat"/>
</dbReference>
<accession>A0A4Q9H9T9</accession>
<keyword evidence="1" id="KW-0378">Hydrolase</keyword>
<dbReference type="GO" id="GO:0033939">
    <property type="term" value="F:xylan alpha-1,2-glucuronosidase activity"/>
    <property type="evidence" value="ECO:0007669"/>
    <property type="project" value="TreeGrafter"/>
</dbReference>
<dbReference type="InterPro" id="IPR017853">
    <property type="entry name" value="GH"/>
</dbReference>
<dbReference type="GO" id="GO:0045493">
    <property type="term" value="P:xylan catabolic process"/>
    <property type="evidence" value="ECO:0007669"/>
    <property type="project" value="InterPro"/>
</dbReference>
<dbReference type="GO" id="GO:0005576">
    <property type="term" value="C:extracellular region"/>
    <property type="evidence" value="ECO:0007669"/>
    <property type="project" value="InterPro"/>
</dbReference>
<evidence type="ECO:0000313" key="4">
    <source>
        <dbReference type="EMBL" id="TBO40763.1"/>
    </source>
</evidence>
<dbReference type="AlphaFoldDB" id="A0A4Q9H9T9"/>
<feature type="domain" description="Glycosyl hydrolase family 67 catalytic" evidence="3">
    <location>
        <begin position="113"/>
        <end position="428"/>
    </location>
</feature>
<dbReference type="GO" id="GO:0046559">
    <property type="term" value="F:alpha-glucuronidase activity"/>
    <property type="evidence" value="ECO:0007669"/>
    <property type="project" value="InterPro"/>
</dbReference>
<protein>
    <submittedName>
        <fullName evidence="4">Alpha-glucuronidase</fullName>
    </submittedName>
</protein>
<dbReference type="RefSeq" id="WP_131031271.1">
    <property type="nucleotide sequence ID" value="NZ_SIXF01000019.1"/>
</dbReference>
<evidence type="ECO:0000259" key="3">
    <source>
        <dbReference type="Pfam" id="PF07488"/>
    </source>
</evidence>
<dbReference type="Gene3D" id="3.30.379.10">
    <property type="entry name" value="Chitobiase/beta-hexosaminidase domain 2-like"/>
    <property type="match status" value="1"/>
</dbReference>
<reference evidence="4 5" key="1">
    <citation type="submission" date="2019-02" db="EMBL/GenBank/DDBJ databases">
        <title>Pedobacter kyonggii whole genome sequence analysis.</title>
        <authorList>
            <person name="Dahal R.H."/>
        </authorList>
    </citation>
    <scope>NUCLEOTIDE SEQUENCE [LARGE SCALE GENOMIC DNA]</scope>
    <source>
        <strain evidence="4 5">K-4-11-1</strain>
    </source>
</reference>
<organism evidence="4 5">
    <name type="scientific">Pedobacter kyonggii</name>
    <dbReference type="NCBI Taxonomy" id="1926871"/>
    <lineage>
        <taxon>Bacteria</taxon>
        <taxon>Pseudomonadati</taxon>
        <taxon>Bacteroidota</taxon>
        <taxon>Sphingobacteriia</taxon>
        <taxon>Sphingobacteriales</taxon>
        <taxon>Sphingobacteriaceae</taxon>
        <taxon>Pedobacter</taxon>
    </lineage>
</organism>
<keyword evidence="5" id="KW-1185">Reference proteome</keyword>
<dbReference type="OrthoDB" id="339499at2"/>
<comment type="caution">
    <text evidence="4">The sequence shown here is derived from an EMBL/GenBank/DDBJ whole genome shotgun (WGS) entry which is preliminary data.</text>
</comment>
<dbReference type="PANTHER" id="PTHR39207:SF1">
    <property type="entry name" value="ALPHA-GLUCURONIDASE A"/>
    <property type="match status" value="1"/>
</dbReference>
<dbReference type="Proteomes" id="UP000291819">
    <property type="component" value="Unassembled WGS sequence"/>
</dbReference>
<evidence type="ECO:0000313" key="5">
    <source>
        <dbReference type="Proteomes" id="UP000291819"/>
    </source>
</evidence>
<dbReference type="Gene3D" id="3.90.1330.10">
    <property type="entry name" value="Alpha-glucuronidase, C-terminal domain"/>
    <property type="match status" value="1"/>
</dbReference>
<feature type="domain" description="Glycosyl hydrolase family 67 C-terminal" evidence="2">
    <location>
        <begin position="429"/>
        <end position="659"/>
    </location>
</feature>
<dbReference type="EMBL" id="SIXF01000019">
    <property type="protein sequence ID" value="TBO40763.1"/>
    <property type="molecule type" value="Genomic_DNA"/>
</dbReference>
<sequence>MKKITLLLIIITATTHFLKAEDGHQLWLRHTAAKQVKVVSPRKSPVLTIAVQEIKNGWLGKDGAELKFDFVKDGSVTDDGFRLEGNKIAAKTDLGILYGSYELLRRQYLGKSDQNYASNPSYSRRILNHWDNLDGSVERGYAGASIFWRQGDSSLQLSEADIALYKEYARANASIGINGTVLNNVNASAKILTIAYLQKVQAIATVLRPYGLKVYLSVNFSSPVTVGKLKTADPLVPAVRHWWAAKAKEIYSLIPDFGGFLVKANSEGQPGPQNFGRTHVDGANMMADALSPFGGIVMWRAFVYQPSNEDRTKQAYNEFLKFDGKFKKNVIIQIKNGPLDFQPREPFSPLFGAMIKTPVMPEFQITQEYLGWSNHLVFLSTLWEECLQSDTYRNGKGSTVAACTDGTMDKRTFSAIAGVSNIGLERNWTGHIFAQANWYAFGRLAWDNKLKSEDIADEWIRQTFLSPTEKKMERTFVKPIKEMMMQSREVAVDYMMPLGLHHIFAEGHHYGPAPWFSNKAIRADWTSVYYHNADLLGVGFNRSSTGSNAVEQYHEPLRSTFNSLESCPEEYLLWFHHVPWTYKLKNGNDLWTALCYRYDSGLQRVRAFQRIWDSTKGLIDDERFRSVQSKLKIQSRDAQVWKDACLLYFQQFSKREIPYDLERPIYELDTLKKLTKSKDYE</sequence>
<dbReference type="PANTHER" id="PTHR39207">
    <property type="entry name" value="ALPHA-GLUCURONIDASE A"/>
    <property type="match status" value="1"/>
</dbReference>
<dbReference type="Pfam" id="PF07477">
    <property type="entry name" value="Glyco_hydro_67C"/>
    <property type="match status" value="1"/>
</dbReference>
<name>A0A4Q9H9T9_9SPHI</name>
<dbReference type="InterPro" id="IPR011099">
    <property type="entry name" value="Glyco_hydro_67_C"/>
</dbReference>
<dbReference type="Gene3D" id="3.20.20.80">
    <property type="entry name" value="Glycosidases"/>
    <property type="match status" value="1"/>
</dbReference>
<gene>
    <name evidence="4" type="ORF">EYS08_17570</name>
</gene>
<evidence type="ECO:0000259" key="2">
    <source>
        <dbReference type="Pfam" id="PF07477"/>
    </source>
</evidence>
<proteinExistence type="predicted"/>
<dbReference type="SUPFAM" id="SSF55545">
    <property type="entry name" value="beta-N-acetylhexosaminidase-like domain"/>
    <property type="match status" value="1"/>
</dbReference>
<evidence type="ECO:0000256" key="1">
    <source>
        <dbReference type="ARBA" id="ARBA00022801"/>
    </source>
</evidence>
<dbReference type="InterPro" id="IPR029018">
    <property type="entry name" value="Hex-like_dom2"/>
</dbReference>
<dbReference type="Pfam" id="PF07488">
    <property type="entry name" value="Glyco_hydro_67M"/>
    <property type="match status" value="1"/>
</dbReference>